<dbReference type="Gene3D" id="3.90.76.10">
    <property type="entry name" value="Dipeptide-binding Protein, Domain 1"/>
    <property type="match status" value="1"/>
</dbReference>
<proteinExistence type="inferred from homology"/>
<dbReference type="InterPro" id="IPR023765">
    <property type="entry name" value="SBP_5_CS"/>
</dbReference>
<reference evidence="6 7" key="1">
    <citation type="submission" date="2024-09" db="EMBL/GenBank/DDBJ databases">
        <authorList>
            <person name="Ruan L."/>
        </authorList>
    </citation>
    <scope>NUCLEOTIDE SEQUENCE [LARGE SCALE GENOMIC DNA]</scope>
    <source>
        <strain evidence="6 7">D33</strain>
    </source>
</reference>
<dbReference type="PANTHER" id="PTHR30290">
    <property type="entry name" value="PERIPLASMIC BINDING COMPONENT OF ABC TRANSPORTER"/>
    <property type="match status" value="1"/>
</dbReference>
<evidence type="ECO:0000313" key="7">
    <source>
        <dbReference type="Proteomes" id="UP001580407"/>
    </source>
</evidence>
<gene>
    <name evidence="6" type="ORF">ACE3NQ_23935</name>
</gene>
<keyword evidence="3 4" id="KW-0732">Signal</keyword>
<evidence type="ECO:0000256" key="2">
    <source>
        <dbReference type="ARBA" id="ARBA00005695"/>
    </source>
</evidence>
<dbReference type="Proteomes" id="UP001580407">
    <property type="component" value="Unassembled WGS sequence"/>
</dbReference>
<dbReference type="PROSITE" id="PS01040">
    <property type="entry name" value="SBP_BACTERIAL_5"/>
    <property type="match status" value="1"/>
</dbReference>
<accession>A0ABV5BE49</accession>
<feature type="domain" description="Solute-binding protein family 5" evidence="5">
    <location>
        <begin position="81"/>
        <end position="462"/>
    </location>
</feature>
<feature type="chain" id="PRO_5047223422" evidence="4">
    <location>
        <begin position="22"/>
        <end position="539"/>
    </location>
</feature>
<dbReference type="InterPro" id="IPR000914">
    <property type="entry name" value="SBP_5_dom"/>
</dbReference>
<dbReference type="SUPFAM" id="SSF53850">
    <property type="entry name" value="Periplasmic binding protein-like II"/>
    <property type="match status" value="1"/>
</dbReference>
<dbReference type="Gene3D" id="3.10.105.10">
    <property type="entry name" value="Dipeptide-binding Protein, Domain 3"/>
    <property type="match status" value="1"/>
</dbReference>
<dbReference type="InterPro" id="IPR030678">
    <property type="entry name" value="Peptide/Ni-bd"/>
</dbReference>
<organism evidence="6 7">
    <name type="scientific">Paenibacillus terreus</name>
    <dbReference type="NCBI Taxonomy" id="1387834"/>
    <lineage>
        <taxon>Bacteria</taxon>
        <taxon>Bacillati</taxon>
        <taxon>Bacillota</taxon>
        <taxon>Bacilli</taxon>
        <taxon>Bacillales</taxon>
        <taxon>Paenibacillaceae</taxon>
        <taxon>Paenibacillus</taxon>
    </lineage>
</organism>
<protein>
    <submittedName>
        <fullName evidence="6">ABC transporter substrate-binding protein</fullName>
    </submittedName>
</protein>
<dbReference type="InterPro" id="IPR039424">
    <property type="entry name" value="SBP_5"/>
</dbReference>
<name>A0ABV5BE49_9BACL</name>
<evidence type="ECO:0000259" key="5">
    <source>
        <dbReference type="Pfam" id="PF00496"/>
    </source>
</evidence>
<dbReference type="CDD" id="cd08504">
    <property type="entry name" value="PBP2_OppA"/>
    <property type="match status" value="1"/>
</dbReference>
<keyword evidence="7" id="KW-1185">Reference proteome</keyword>
<evidence type="ECO:0000313" key="6">
    <source>
        <dbReference type="EMBL" id="MFB5683969.1"/>
    </source>
</evidence>
<dbReference type="Gene3D" id="3.40.190.10">
    <property type="entry name" value="Periplasmic binding protein-like II"/>
    <property type="match status" value="1"/>
</dbReference>
<comment type="subcellular location">
    <subcellularLocation>
        <location evidence="1">Cell membrane</location>
        <topology evidence="1">Lipid-anchor</topology>
    </subcellularLocation>
</comment>
<evidence type="ECO:0000256" key="3">
    <source>
        <dbReference type="ARBA" id="ARBA00022729"/>
    </source>
</evidence>
<dbReference type="PROSITE" id="PS51257">
    <property type="entry name" value="PROKAR_LIPOPROTEIN"/>
    <property type="match status" value="1"/>
</dbReference>
<dbReference type="EMBL" id="JBHILM010000033">
    <property type="protein sequence ID" value="MFB5683969.1"/>
    <property type="molecule type" value="Genomic_DNA"/>
</dbReference>
<comment type="similarity">
    <text evidence="2">Belongs to the bacterial solute-binding protein 5 family.</text>
</comment>
<dbReference type="RefSeq" id="WP_375527689.1">
    <property type="nucleotide sequence ID" value="NZ_JBHILM010000033.1"/>
</dbReference>
<dbReference type="Pfam" id="PF00496">
    <property type="entry name" value="SBP_bac_5"/>
    <property type="match status" value="1"/>
</dbReference>
<evidence type="ECO:0000256" key="1">
    <source>
        <dbReference type="ARBA" id="ARBA00004193"/>
    </source>
</evidence>
<dbReference type="PIRSF" id="PIRSF002741">
    <property type="entry name" value="MppA"/>
    <property type="match status" value="1"/>
</dbReference>
<dbReference type="PANTHER" id="PTHR30290:SF79">
    <property type="entry name" value="DIPEPTIDE-BINDING PROTEIN DPPE"/>
    <property type="match status" value="1"/>
</dbReference>
<comment type="caution">
    <text evidence="6">The sequence shown here is derived from an EMBL/GenBank/DDBJ whole genome shotgun (WGS) entry which is preliminary data.</text>
</comment>
<sequence length="539" mass="59744">MKNRKVTALLLVCMMMVLMLAACGGGGSPESAASEEGTKILLYNNTREPTSLDPPVGFDMVSYDALNNAMEGLTRLGSDQTPQPALAESWTVSEDGKTYTFKLREGIKWSNGEPITASDVEFSWKRLLDPATASPAAFLAYVIEGGEAFNSGQGKADDVKVKAVDDSTVEVVLSQPAPWLLSMLSNPAFFPVPKAAVEANPTWASEASTFVSSGPFKIAEWSHDAEIKMVKNDQYWDAANVKLDGVTFKMVNDSNTEYQMFTNGELHIQGVIPPEMSEQLFAENKVKVEDSAGTYFYRFNTTMPPFDNAKIRKAFVMAVDRQTLIDLVVKQKQKPAEGIVSYGLKEPSGKDFREAGGNMVTYDPEQAKKLLAEGRAEAGYSTLPEVTLTYNTNDLHQKIAEAMQAMFKDNLGVNVKLAGMEGKVLTAQQKALQLQFSRSSWLPDFADPINFLDIFRSDSPNNRTGWKNAEYDKLIDAIYAETDETKRFGLMHQAESILMEEAPILPMYFYNSAYMQSDRVEGVLRHPYGYIEFKSADLK</sequence>
<feature type="signal peptide" evidence="4">
    <location>
        <begin position="1"/>
        <end position="21"/>
    </location>
</feature>
<evidence type="ECO:0000256" key="4">
    <source>
        <dbReference type="SAM" id="SignalP"/>
    </source>
</evidence>